<dbReference type="PANTHER" id="PTHR45947">
    <property type="entry name" value="SULFOQUINOVOSYL TRANSFERASE SQD2"/>
    <property type="match status" value="1"/>
</dbReference>
<dbReference type="AlphaFoldDB" id="A0A5C5VF59"/>
<dbReference type="EMBL" id="SIHJ01000001">
    <property type="protein sequence ID" value="TWT36683.1"/>
    <property type="molecule type" value="Genomic_DNA"/>
</dbReference>
<organism evidence="3 4">
    <name type="scientific">Posidoniimonas corsicana</name>
    <dbReference type="NCBI Taxonomy" id="1938618"/>
    <lineage>
        <taxon>Bacteria</taxon>
        <taxon>Pseudomonadati</taxon>
        <taxon>Planctomycetota</taxon>
        <taxon>Planctomycetia</taxon>
        <taxon>Pirellulales</taxon>
        <taxon>Lacipirellulaceae</taxon>
        <taxon>Posidoniimonas</taxon>
    </lineage>
</organism>
<dbReference type="InterPro" id="IPR050194">
    <property type="entry name" value="Glycosyltransferase_grp1"/>
</dbReference>
<evidence type="ECO:0000259" key="2">
    <source>
        <dbReference type="Pfam" id="PF13439"/>
    </source>
</evidence>
<keyword evidence="4" id="KW-1185">Reference proteome</keyword>
<gene>
    <name evidence="3" type="primary">pimB_1</name>
    <name evidence="3" type="ORF">KOR34_16230</name>
</gene>
<accession>A0A5C5VF59</accession>
<dbReference type="SUPFAM" id="SSF53756">
    <property type="entry name" value="UDP-Glycosyltransferase/glycogen phosphorylase"/>
    <property type="match status" value="1"/>
</dbReference>
<name>A0A5C5VF59_9BACT</name>
<comment type="caution">
    <text evidence="3">The sequence shown here is derived from an EMBL/GenBank/DDBJ whole genome shotgun (WGS) entry which is preliminary data.</text>
</comment>
<dbReference type="OrthoDB" id="9790710at2"/>
<dbReference type="Pfam" id="PF13439">
    <property type="entry name" value="Glyco_transf_4"/>
    <property type="match status" value="1"/>
</dbReference>
<dbReference type="EC" id="2.4.1.345" evidence="3"/>
<protein>
    <submittedName>
        <fullName evidence="3">GDP-mannose-dependent alpha-(1-6)-phosphatidylinositol monomannoside mannosyltransferase</fullName>
        <ecNumber evidence="3">2.4.1.345</ecNumber>
    </submittedName>
</protein>
<proteinExistence type="predicted"/>
<reference evidence="3 4" key="1">
    <citation type="submission" date="2019-02" db="EMBL/GenBank/DDBJ databases">
        <title>Deep-cultivation of Planctomycetes and their phenomic and genomic characterization uncovers novel biology.</title>
        <authorList>
            <person name="Wiegand S."/>
            <person name="Jogler M."/>
            <person name="Boedeker C."/>
            <person name="Pinto D."/>
            <person name="Vollmers J."/>
            <person name="Rivas-Marin E."/>
            <person name="Kohn T."/>
            <person name="Peeters S.H."/>
            <person name="Heuer A."/>
            <person name="Rast P."/>
            <person name="Oberbeckmann S."/>
            <person name="Bunk B."/>
            <person name="Jeske O."/>
            <person name="Meyerdierks A."/>
            <person name="Storesund J.E."/>
            <person name="Kallscheuer N."/>
            <person name="Luecker S."/>
            <person name="Lage O.M."/>
            <person name="Pohl T."/>
            <person name="Merkel B.J."/>
            <person name="Hornburger P."/>
            <person name="Mueller R.-W."/>
            <person name="Bruemmer F."/>
            <person name="Labrenz M."/>
            <person name="Spormann A.M."/>
            <person name="Op Den Camp H."/>
            <person name="Overmann J."/>
            <person name="Amann R."/>
            <person name="Jetten M.S.M."/>
            <person name="Mascher T."/>
            <person name="Medema M.H."/>
            <person name="Devos D.P."/>
            <person name="Kaster A.-K."/>
            <person name="Ovreas L."/>
            <person name="Rohde M."/>
            <person name="Galperin M.Y."/>
            <person name="Jogler C."/>
        </authorList>
    </citation>
    <scope>NUCLEOTIDE SEQUENCE [LARGE SCALE GENOMIC DNA]</scope>
    <source>
        <strain evidence="3 4">KOR34</strain>
    </source>
</reference>
<dbReference type="Pfam" id="PF00534">
    <property type="entry name" value="Glycos_transf_1"/>
    <property type="match status" value="1"/>
</dbReference>
<dbReference type="GO" id="GO:0043750">
    <property type="term" value="F:phosphatidylinositol alpha-mannosyltransferase activity"/>
    <property type="evidence" value="ECO:0007669"/>
    <property type="project" value="UniProtKB-EC"/>
</dbReference>
<evidence type="ECO:0000313" key="3">
    <source>
        <dbReference type="EMBL" id="TWT36683.1"/>
    </source>
</evidence>
<keyword evidence="3" id="KW-0328">Glycosyltransferase</keyword>
<feature type="domain" description="Glycosyl transferase family 1" evidence="1">
    <location>
        <begin position="198"/>
        <end position="366"/>
    </location>
</feature>
<evidence type="ECO:0000259" key="1">
    <source>
        <dbReference type="Pfam" id="PF00534"/>
    </source>
</evidence>
<dbReference type="InterPro" id="IPR001296">
    <property type="entry name" value="Glyco_trans_1"/>
</dbReference>
<dbReference type="Gene3D" id="3.40.50.2000">
    <property type="entry name" value="Glycogen Phosphorylase B"/>
    <property type="match status" value="2"/>
</dbReference>
<keyword evidence="3" id="KW-0808">Transferase</keyword>
<dbReference type="PANTHER" id="PTHR45947:SF3">
    <property type="entry name" value="SULFOQUINOVOSYL TRANSFERASE SQD2"/>
    <property type="match status" value="1"/>
</dbReference>
<dbReference type="RefSeq" id="WP_146563787.1">
    <property type="nucleotide sequence ID" value="NZ_SIHJ01000001.1"/>
</dbReference>
<dbReference type="InterPro" id="IPR028098">
    <property type="entry name" value="Glyco_trans_4-like_N"/>
</dbReference>
<feature type="domain" description="Glycosyltransferase subfamily 4-like N-terminal" evidence="2">
    <location>
        <begin position="34"/>
        <end position="179"/>
    </location>
</feature>
<dbReference type="CDD" id="cd03801">
    <property type="entry name" value="GT4_PimA-like"/>
    <property type="match status" value="1"/>
</dbReference>
<evidence type="ECO:0000313" key="4">
    <source>
        <dbReference type="Proteomes" id="UP000316714"/>
    </source>
</evidence>
<dbReference type="Proteomes" id="UP000316714">
    <property type="component" value="Unassembled WGS sequence"/>
</dbReference>
<sequence length="396" mass="44535">MNRKSEAISPGSTVRATIVQPALAKYRIPVFRELASRAGIDLHVVYGETPGLNNVDPDGFRATPAKLRVRWLMGSKALYFPAQFWSANRRECDVLVLTWTPRYVLLLPSILRAHWGGIGVVLWGHGLSKSDRPFWRWCRDLLARRADCLLFYDQDTAQGYLDEGWPASRIGVAANAIDHTAIDAAREHWLSSPDRLAEFRRSHGLEGQRVLLFVSRLLPENRVDLLLEAAARVAERDPALRVVIIGAGDAQREALRRRARELGVERMTIFQDGLYNEEELAPWFLCADVFCYPENIGLSILHALWYGLPVVTSDRRECHNPEIAYLDEGVNGVCYRHGDAESLADTLAGLIDDRDRLAALSDGARRSVEGRVTVEKMVDGLEQTIRQAGNRRSKSK</sequence>